<evidence type="ECO:0008006" key="3">
    <source>
        <dbReference type="Google" id="ProtNLM"/>
    </source>
</evidence>
<name>A0A067F2Y5_CITSI</name>
<proteinExistence type="predicted"/>
<evidence type="ECO:0000313" key="1">
    <source>
        <dbReference type="EMBL" id="KDO57581.1"/>
    </source>
</evidence>
<dbReference type="EMBL" id="KK784960">
    <property type="protein sequence ID" value="KDO57581.1"/>
    <property type="molecule type" value="Genomic_DNA"/>
</dbReference>
<reference evidence="1 2" key="1">
    <citation type="submission" date="2014-04" db="EMBL/GenBank/DDBJ databases">
        <authorList>
            <consortium name="International Citrus Genome Consortium"/>
            <person name="Gmitter F."/>
            <person name="Chen C."/>
            <person name="Farmerie W."/>
            <person name="Harkins T."/>
            <person name="Desany B."/>
            <person name="Mohiuddin M."/>
            <person name="Kodira C."/>
            <person name="Borodovsky M."/>
            <person name="Lomsadze A."/>
            <person name="Burns P."/>
            <person name="Jenkins J."/>
            <person name="Prochnik S."/>
            <person name="Shu S."/>
            <person name="Chapman J."/>
            <person name="Pitluck S."/>
            <person name="Schmutz J."/>
            <person name="Rokhsar D."/>
        </authorList>
    </citation>
    <scope>NUCLEOTIDE SEQUENCE</scope>
</reference>
<accession>A0A067F2Y5</accession>
<dbReference type="Proteomes" id="UP000027120">
    <property type="component" value="Unassembled WGS sequence"/>
</dbReference>
<keyword evidence="2" id="KW-1185">Reference proteome</keyword>
<organism evidence="1 2">
    <name type="scientific">Citrus sinensis</name>
    <name type="common">Sweet orange</name>
    <name type="synonym">Citrus aurantium var. sinensis</name>
    <dbReference type="NCBI Taxonomy" id="2711"/>
    <lineage>
        <taxon>Eukaryota</taxon>
        <taxon>Viridiplantae</taxon>
        <taxon>Streptophyta</taxon>
        <taxon>Embryophyta</taxon>
        <taxon>Tracheophyta</taxon>
        <taxon>Spermatophyta</taxon>
        <taxon>Magnoliopsida</taxon>
        <taxon>eudicotyledons</taxon>
        <taxon>Gunneridae</taxon>
        <taxon>Pentapetalae</taxon>
        <taxon>rosids</taxon>
        <taxon>malvids</taxon>
        <taxon>Sapindales</taxon>
        <taxon>Rutaceae</taxon>
        <taxon>Aurantioideae</taxon>
        <taxon>Citrus</taxon>
    </lineage>
</organism>
<evidence type="ECO:0000313" key="2">
    <source>
        <dbReference type="Proteomes" id="UP000027120"/>
    </source>
</evidence>
<gene>
    <name evidence="1" type="ORF">CISIN_1g035632mg</name>
</gene>
<sequence length="153" mass="17531">MILAGYEHNIEEVLPIKEAQSLTSVSSKSGAQKPDRYGFCASLICVYQGVMVEKNYVIVSDMVPVMFKTTDHKLNGLNYLDWSKTVRLYLWSIDKYTHLTDNPPKDDLRKTWLRDDACLFLHIQNSIDSEVNQMRAFFPHLPNGSLIPVPQII</sequence>
<protein>
    <recommendedName>
        <fullName evidence="3">Retrotransposon Copia-like N-terminal domain-containing protein</fullName>
    </recommendedName>
</protein>
<dbReference type="AlphaFoldDB" id="A0A067F2Y5"/>